<evidence type="ECO:0000256" key="1">
    <source>
        <dbReference type="ARBA" id="ARBA00004141"/>
    </source>
</evidence>
<dbReference type="PIRSF" id="PIRSF001293">
    <property type="entry name" value="ATP6V0A1"/>
    <property type="match status" value="1"/>
</dbReference>
<comment type="caution">
    <text evidence="10">The sequence shown here is derived from an EMBL/GenBank/DDBJ whole genome shotgun (WGS) entry which is preliminary data.</text>
</comment>
<evidence type="ECO:0000256" key="6">
    <source>
        <dbReference type="ARBA" id="ARBA00022989"/>
    </source>
</evidence>
<dbReference type="GO" id="GO:0051117">
    <property type="term" value="F:ATPase binding"/>
    <property type="evidence" value="ECO:0007669"/>
    <property type="project" value="TreeGrafter"/>
</dbReference>
<dbReference type="PANTHER" id="PTHR11629">
    <property type="entry name" value="VACUOLAR PROTON ATPASES"/>
    <property type="match status" value="1"/>
</dbReference>
<dbReference type="EMBL" id="JAPDFW010000056">
    <property type="protein sequence ID" value="KAJ5077880.1"/>
    <property type="molecule type" value="Genomic_DNA"/>
</dbReference>
<keyword evidence="5 9" id="KW-0375">Hydrogen ion transport</keyword>
<evidence type="ECO:0000256" key="4">
    <source>
        <dbReference type="ARBA" id="ARBA00022692"/>
    </source>
</evidence>
<dbReference type="OMA" id="FYLWFFL"/>
<evidence type="ECO:0000256" key="7">
    <source>
        <dbReference type="ARBA" id="ARBA00023065"/>
    </source>
</evidence>
<protein>
    <recommendedName>
        <fullName evidence="9">V-type proton ATPase subunit a</fullName>
    </recommendedName>
</protein>
<dbReference type="PANTHER" id="PTHR11629:SF63">
    <property type="entry name" value="V-TYPE PROTON ATPASE SUBUNIT A"/>
    <property type="match status" value="1"/>
</dbReference>
<keyword evidence="6 9" id="KW-1133">Transmembrane helix</keyword>
<keyword evidence="4 9" id="KW-0812">Transmembrane</keyword>
<accession>A0A9Q0LU00</accession>
<dbReference type="GO" id="GO:0046961">
    <property type="term" value="F:proton-transporting ATPase activity, rotational mechanism"/>
    <property type="evidence" value="ECO:0007669"/>
    <property type="project" value="InterPro"/>
</dbReference>
<comment type="subcellular location">
    <subcellularLocation>
        <location evidence="1">Membrane</location>
        <topology evidence="1">Multi-pass membrane protein</topology>
    </subcellularLocation>
</comment>
<name>A0A9Q0LU00_ANAIG</name>
<comment type="function">
    <text evidence="9">Essential component of the vacuolar proton pump (V-ATPase), a multimeric enzyme that catalyzes the translocation of protons across the membranes. Required for assembly and activity of the V-ATPase.</text>
</comment>
<dbReference type="AlphaFoldDB" id="A0A9Q0LU00"/>
<evidence type="ECO:0000256" key="5">
    <source>
        <dbReference type="ARBA" id="ARBA00022781"/>
    </source>
</evidence>
<evidence type="ECO:0000313" key="11">
    <source>
        <dbReference type="Proteomes" id="UP001149090"/>
    </source>
</evidence>
<feature type="transmembrane region" description="Helical" evidence="9">
    <location>
        <begin position="802"/>
        <end position="824"/>
    </location>
</feature>
<feature type="transmembrane region" description="Helical" evidence="9">
    <location>
        <begin position="567"/>
        <end position="587"/>
    </location>
</feature>
<dbReference type="InterPro" id="IPR026028">
    <property type="entry name" value="V-type_ATPase_116kDa_su_euka"/>
</dbReference>
<keyword evidence="3 9" id="KW-0813">Transport</keyword>
<keyword evidence="8 9" id="KW-0472">Membrane</keyword>
<dbReference type="GO" id="GO:0000220">
    <property type="term" value="C:vacuolar proton-transporting V-type ATPase, V0 domain"/>
    <property type="evidence" value="ECO:0007669"/>
    <property type="project" value="InterPro"/>
</dbReference>
<reference evidence="10" key="1">
    <citation type="submission" date="2022-10" db="EMBL/GenBank/DDBJ databases">
        <title>Novel sulphate-reducing endosymbionts in the free-living metamonad Anaeramoeba.</title>
        <authorList>
            <person name="Jerlstrom-Hultqvist J."/>
            <person name="Cepicka I."/>
            <person name="Gallot-Lavallee L."/>
            <person name="Salas-Leiva D."/>
            <person name="Curtis B.A."/>
            <person name="Zahonova K."/>
            <person name="Pipaliya S."/>
            <person name="Dacks J."/>
            <person name="Roger A.J."/>
        </authorList>
    </citation>
    <scope>NUCLEOTIDE SEQUENCE</scope>
    <source>
        <strain evidence="10">BMAN</strain>
    </source>
</reference>
<organism evidence="10 11">
    <name type="scientific">Anaeramoeba ignava</name>
    <name type="common">Anaerobic marine amoeba</name>
    <dbReference type="NCBI Taxonomy" id="1746090"/>
    <lineage>
        <taxon>Eukaryota</taxon>
        <taxon>Metamonada</taxon>
        <taxon>Anaeramoebidae</taxon>
        <taxon>Anaeramoeba</taxon>
    </lineage>
</organism>
<keyword evidence="11" id="KW-1185">Reference proteome</keyword>
<comment type="similarity">
    <text evidence="2 9">Belongs to the V-ATPase 116 kDa subunit family.</text>
</comment>
<dbReference type="GO" id="GO:0007035">
    <property type="term" value="P:vacuolar acidification"/>
    <property type="evidence" value="ECO:0007669"/>
    <property type="project" value="TreeGrafter"/>
</dbReference>
<gene>
    <name evidence="10" type="ORF">M0811_05570</name>
</gene>
<feature type="transmembrane region" description="Helical" evidence="9">
    <location>
        <begin position="636"/>
        <end position="657"/>
    </location>
</feature>
<dbReference type="Proteomes" id="UP001149090">
    <property type="component" value="Unassembled WGS sequence"/>
</dbReference>
<dbReference type="OrthoDB" id="10264220at2759"/>
<sequence length="866" mass="101582">MGNLLRSQEMSKIELYLQPDSLYETLNQLGEMGAIQFIDTNTTLKSFERSYINEVRRCDEIERKLRYFDLQIESASFEIRSQHLEKDDIDQIAESSFENLEALIDQIFEDVQQTNESQKEIRERYFDLKEKRFVILQSQNLYGDGRGAINIEQNKQNQFKDPNDLELSLIDNDQDINLRYYSGSVEKDKIATLERILWRTTRGNMLLKFSDDEIMFNDFQKANRKVGKKAFVFFCEGEQLGERVQRIIQSFGAKLFQIPSQQNERNELFNKTDQEIAEIRSVVDKGLRQIKNTLERVKTNIEFWKKRIQREKLIYHTMNLFRYDPNKKCWIGEGWCPTSLINNIRILLKKASDTSGVQIPAILNILRIDKEMPPTYFQTNKFQRGFQNLVDSYGIANYQEVNPGPFTMITFPFLFAVMFGDLGHGFILTLTGLILVMFERKLLRLGLTDISLTLFEGRYIMLMMGIFSMYTGFLYNETFSIPIDFFGTCWEKNATGGDHYLLKYNDCVYPVGVDPQWVHKKNELLYVNSLKMKMSVIYGVSHMIMGIVLSLMNSIHFKKWINVWFEFLPQMVLMVSFFGYMVFLVFYKWTIRWNQRSNPKQHGGVMLINTLIKFVLSPGSVKTDDQIYEKQGTVQLILLFMVVISIPWMLCPKPWILRHRIKKKKKMMKGQKKLVKIHNDNFEDSRELLNTNEIEKKLIESKSDNDELEIEDLSDDNNQKKIVLQKPKVERFQEKKDSEEEDEENIPISEIFVEQIIETIEFVLGSISNTASYLRLWALSLAHSQLSKVFWDKLVMLPLTTYSFIVFFGFAIWAAITIGVLMVMESFSAFLHSLRLHWVEFQNKFYSGEGTKFTPFSFKSLGSNDN</sequence>
<proteinExistence type="inferred from homology"/>
<feature type="transmembrane region" description="Helical" evidence="9">
    <location>
        <begin position="413"/>
        <end position="438"/>
    </location>
</feature>
<dbReference type="Pfam" id="PF01496">
    <property type="entry name" value="V_ATPase_I"/>
    <property type="match status" value="1"/>
</dbReference>
<evidence type="ECO:0000256" key="2">
    <source>
        <dbReference type="ARBA" id="ARBA00009904"/>
    </source>
</evidence>
<dbReference type="InterPro" id="IPR002490">
    <property type="entry name" value="V-ATPase_116kDa_su"/>
</dbReference>
<keyword evidence="7 9" id="KW-0406">Ion transport</keyword>
<evidence type="ECO:0000256" key="9">
    <source>
        <dbReference type="RuleBase" id="RU361189"/>
    </source>
</evidence>
<evidence type="ECO:0000256" key="8">
    <source>
        <dbReference type="ARBA" id="ARBA00023136"/>
    </source>
</evidence>
<evidence type="ECO:0000313" key="10">
    <source>
        <dbReference type="EMBL" id="KAJ5077880.1"/>
    </source>
</evidence>
<feature type="transmembrane region" description="Helical" evidence="9">
    <location>
        <begin position="536"/>
        <end position="555"/>
    </location>
</feature>
<evidence type="ECO:0000256" key="3">
    <source>
        <dbReference type="ARBA" id="ARBA00022448"/>
    </source>
</evidence>